<reference evidence="4" key="1">
    <citation type="submission" date="2025-08" db="UniProtKB">
        <authorList>
            <consortium name="RefSeq"/>
        </authorList>
    </citation>
    <scope>IDENTIFICATION</scope>
    <source>
        <tissue evidence="4">Whole body</tissue>
    </source>
</reference>
<dbReference type="GO" id="GO:0005737">
    <property type="term" value="C:cytoplasm"/>
    <property type="evidence" value="ECO:0007669"/>
    <property type="project" value="TreeGrafter"/>
</dbReference>
<dbReference type="Proteomes" id="UP000694925">
    <property type="component" value="Unplaced"/>
</dbReference>
<dbReference type="GO" id="GO:0008270">
    <property type="term" value="F:zinc ion binding"/>
    <property type="evidence" value="ECO:0007669"/>
    <property type="project" value="InterPro"/>
</dbReference>
<dbReference type="CDD" id="cd00326">
    <property type="entry name" value="alpha_CA"/>
    <property type="match status" value="1"/>
</dbReference>
<dbReference type="GeneID" id="108627084"/>
<dbReference type="InterPro" id="IPR001148">
    <property type="entry name" value="CA_dom"/>
</dbReference>
<dbReference type="RefSeq" id="XP_017883625.1">
    <property type="nucleotide sequence ID" value="XM_018028136.1"/>
</dbReference>
<evidence type="ECO:0000313" key="4">
    <source>
        <dbReference type="RefSeq" id="XP_017883625.1"/>
    </source>
</evidence>
<evidence type="ECO:0000259" key="2">
    <source>
        <dbReference type="PROSITE" id="PS51144"/>
    </source>
</evidence>
<dbReference type="Gene3D" id="3.10.200.10">
    <property type="entry name" value="Alpha carbonic anhydrase"/>
    <property type="match status" value="1"/>
</dbReference>
<dbReference type="SMART" id="SM01057">
    <property type="entry name" value="Carb_anhydrase"/>
    <property type="match status" value="1"/>
</dbReference>
<dbReference type="PANTHER" id="PTHR18952:SF270">
    <property type="entry name" value="CARBONIC ANHYDRASE"/>
    <property type="match status" value="1"/>
</dbReference>
<sequence>VFSVTAAHDWSYWGQYGPAHWPGLCLTGTKQSPINIPTETTTKADLGLLKFIRYDFAFPGNITNNGHSVQIKLNGVPIHLEGANLPSTYILEQVHFHWPAEHTVDNNRDALELHFVHYNNKYDNASVASQHENGIAVVAVLFKLNTNDNLAIIPILKATESISNGIGKSTELMEPKIIPSLFLPKDHTTYYHYEGSLTTPGCQETVMWFILTEKLSISERQLSIFKSVGTINGTLSFNYRPVQALGQRKVYHHLDQYATATFHSYNLFYICS</sequence>
<evidence type="ECO:0000256" key="1">
    <source>
        <dbReference type="ARBA" id="ARBA00010718"/>
    </source>
</evidence>
<proteinExistence type="inferred from homology"/>
<organism evidence="3 4">
    <name type="scientific">Ceratina calcarata</name>
    <dbReference type="NCBI Taxonomy" id="156304"/>
    <lineage>
        <taxon>Eukaryota</taxon>
        <taxon>Metazoa</taxon>
        <taxon>Ecdysozoa</taxon>
        <taxon>Arthropoda</taxon>
        <taxon>Hexapoda</taxon>
        <taxon>Insecta</taxon>
        <taxon>Pterygota</taxon>
        <taxon>Neoptera</taxon>
        <taxon>Endopterygota</taxon>
        <taxon>Hymenoptera</taxon>
        <taxon>Apocrita</taxon>
        <taxon>Aculeata</taxon>
        <taxon>Apoidea</taxon>
        <taxon>Anthophila</taxon>
        <taxon>Apidae</taxon>
        <taxon>Ceratina</taxon>
        <taxon>Zadontomerus</taxon>
    </lineage>
</organism>
<comment type="similarity">
    <text evidence="1">Belongs to the alpha-carbonic anhydrase family.</text>
</comment>
<dbReference type="InterPro" id="IPR036398">
    <property type="entry name" value="CA_dom_sf"/>
</dbReference>
<accession>A0AAJ7J399</accession>
<dbReference type="GO" id="GO:0004089">
    <property type="term" value="F:carbonate dehydratase activity"/>
    <property type="evidence" value="ECO:0007669"/>
    <property type="project" value="InterPro"/>
</dbReference>
<dbReference type="InterPro" id="IPR023561">
    <property type="entry name" value="Carbonic_anhydrase_a-class"/>
</dbReference>
<keyword evidence="3" id="KW-1185">Reference proteome</keyword>
<dbReference type="SUPFAM" id="SSF51069">
    <property type="entry name" value="Carbonic anhydrase"/>
    <property type="match status" value="1"/>
</dbReference>
<dbReference type="Pfam" id="PF00194">
    <property type="entry name" value="Carb_anhydrase"/>
    <property type="match status" value="1"/>
</dbReference>
<evidence type="ECO:0000313" key="3">
    <source>
        <dbReference type="Proteomes" id="UP000694925"/>
    </source>
</evidence>
<name>A0AAJ7J399_9HYME</name>
<gene>
    <name evidence="4" type="primary">LOC108627084</name>
</gene>
<dbReference type="KEGG" id="ccal:108627084"/>
<feature type="non-terminal residue" evidence="4">
    <location>
        <position position="1"/>
    </location>
</feature>
<protein>
    <submittedName>
        <fullName evidence="4">Carbonic anhydrase 2-like</fullName>
    </submittedName>
</protein>
<dbReference type="PROSITE" id="PS51144">
    <property type="entry name" value="ALPHA_CA_2"/>
    <property type="match status" value="1"/>
</dbReference>
<dbReference type="PANTHER" id="PTHR18952">
    <property type="entry name" value="CARBONIC ANHYDRASE"/>
    <property type="match status" value="1"/>
</dbReference>
<feature type="domain" description="Alpha-carbonic anhydrase" evidence="2">
    <location>
        <begin position="8"/>
        <end position="254"/>
    </location>
</feature>
<feature type="non-terminal residue" evidence="4">
    <location>
        <position position="272"/>
    </location>
</feature>
<dbReference type="AlphaFoldDB" id="A0AAJ7J399"/>